<dbReference type="STRING" id="493475.GARC_4037"/>
<feature type="compositionally biased region" description="Polar residues" evidence="1">
    <location>
        <begin position="1"/>
        <end position="15"/>
    </location>
</feature>
<dbReference type="InterPro" id="IPR025711">
    <property type="entry name" value="PepSY"/>
</dbReference>
<dbReference type="EMBL" id="BAEO01000058">
    <property type="protein sequence ID" value="GAC20984.1"/>
    <property type="molecule type" value="Genomic_DNA"/>
</dbReference>
<dbReference type="Proteomes" id="UP000006327">
    <property type="component" value="Unassembled WGS sequence"/>
</dbReference>
<reference evidence="3 4" key="1">
    <citation type="journal article" date="2017" name="Antonie Van Leeuwenhoek">
        <title>Rhizobium rhizosphaerae sp. nov., a novel species isolated from rice rhizosphere.</title>
        <authorList>
            <person name="Zhao J.J."/>
            <person name="Zhang J."/>
            <person name="Zhang R.J."/>
            <person name="Zhang C.W."/>
            <person name="Yin H.Q."/>
            <person name="Zhang X.X."/>
        </authorList>
    </citation>
    <scope>NUCLEOTIDE SEQUENCE [LARGE SCALE GENOMIC DNA]</scope>
    <source>
        <strain evidence="3 4">BSs20135</strain>
    </source>
</reference>
<gene>
    <name evidence="3" type="ORF">GARC_4037</name>
</gene>
<evidence type="ECO:0000256" key="1">
    <source>
        <dbReference type="SAM" id="MobiDB-lite"/>
    </source>
</evidence>
<dbReference type="Gene3D" id="3.10.450.40">
    <property type="match status" value="1"/>
</dbReference>
<protein>
    <submittedName>
        <fullName evidence="3">Propeptide, PepSY amd peptidase M4</fullName>
    </submittedName>
</protein>
<dbReference type="RefSeq" id="WP_007623470.1">
    <property type="nucleotide sequence ID" value="NZ_BAEO01000058.1"/>
</dbReference>
<feature type="region of interest" description="Disordered" evidence="1">
    <location>
        <begin position="1"/>
        <end position="38"/>
    </location>
</feature>
<keyword evidence="4" id="KW-1185">Reference proteome</keyword>
<dbReference type="AlphaFoldDB" id="K6XJZ6"/>
<accession>K6XJZ6</accession>
<sequence length="77" mass="8439">MAISLSSISVSAQNPETPPKTKSEAAKKAQQKVSGRVLRVDQNKSKYRVKVLQKSGRVISVDVDKKSGQVSKKQKKD</sequence>
<evidence type="ECO:0000313" key="3">
    <source>
        <dbReference type="EMBL" id="GAC20984.1"/>
    </source>
</evidence>
<evidence type="ECO:0000259" key="2">
    <source>
        <dbReference type="Pfam" id="PF13670"/>
    </source>
</evidence>
<name>K6XJZ6_9ALTE</name>
<organism evidence="3 4">
    <name type="scientific">Paraglaciecola arctica BSs20135</name>
    <dbReference type="NCBI Taxonomy" id="493475"/>
    <lineage>
        <taxon>Bacteria</taxon>
        <taxon>Pseudomonadati</taxon>
        <taxon>Pseudomonadota</taxon>
        <taxon>Gammaproteobacteria</taxon>
        <taxon>Alteromonadales</taxon>
        <taxon>Alteromonadaceae</taxon>
        <taxon>Paraglaciecola</taxon>
    </lineage>
</organism>
<proteinExistence type="predicted"/>
<dbReference type="eggNOG" id="ENOG5033BW4">
    <property type="taxonomic scope" value="Bacteria"/>
</dbReference>
<evidence type="ECO:0000313" key="4">
    <source>
        <dbReference type="Proteomes" id="UP000006327"/>
    </source>
</evidence>
<comment type="caution">
    <text evidence="3">The sequence shown here is derived from an EMBL/GenBank/DDBJ whole genome shotgun (WGS) entry which is preliminary data.</text>
</comment>
<dbReference type="Pfam" id="PF13670">
    <property type="entry name" value="PepSY_2"/>
    <property type="match status" value="1"/>
</dbReference>
<feature type="domain" description="PepSY" evidence="2">
    <location>
        <begin position="6"/>
        <end position="73"/>
    </location>
</feature>